<keyword evidence="1" id="KW-0732">Signal</keyword>
<reference evidence="2" key="1">
    <citation type="submission" date="2022-01" db="EMBL/GenBank/DDBJ databases">
        <title>Whole genome-based taxonomy of the Shewanellaceae.</title>
        <authorList>
            <person name="Martin-Rodriguez A.J."/>
        </authorList>
    </citation>
    <scope>NUCLEOTIDE SEQUENCE</scope>
    <source>
        <strain evidence="2">KCTC 23973</strain>
    </source>
</reference>
<dbReference type="InterPro" id="IPR018247">
    <property type="entry name" value="EF_Hand_1_Ca_BS"/>
</dbReference>
<sequence>MSIKTYPRAQRIVCSLFLISFLSACSSDDNDNAEIEQPVTQPVTTPNESGVFLDSPVIGIGYKTETLSGVTDAEGRYDYVDGETVTFFIGDLEFPATTASGVVTPLNIANTEDITDDKVVNMARLLQTLDQDGDPDNGITITQTAIDTAEPVDFSLSTADFAAADAVKNTIANGGQDNVTSELISEESALAHLAEQLDENAIQLGIVGSWSITNSETDLLSITFFNNGTYVLFEVEDASSTEDAGMEWGTYERDSETNRVYATQDFDGNGDIGLNDFDKTAGNPQLFATIVDGQLTLNVDEDADGTIDETLIFAPLANTVELGPWLIRDIDGEPDENDLLMFVFYEDGTYVHAEVDFSDQDEKSGMEWGKYSIDPDNNKVSVDITFDANGDTGLTDFTLDPTLGLFLSVSNDVLSLGVDENGDNQVDQTLFFSRP</sequence>
<gene>
    <name evidence="2" type="ORF">L2740_20490</name>
</gene>
<feature type="signal peptide" evidence="1">
    <location>
        <begin position="1"/>
        <end position="26"/>
    </location>
</feature>
<accession>A0A9X1ZN31</accession>
<dbReference type="PROSITE" id="PS00018">
    <property type="entry name" value="EF_HAND_1"/>
    <property type="match status" value="1"/>
</dbReference>
<comment type="caution">
    <text evidence="2">The sequence shown here is derived from an EMBL/GenBank/DDBJ whole genome shotgun (WGS) entry which is preliminary data.</text>
</comment>
<evidence type="ECO:0000256" key="1">
    <source>
        <dbReference type="SAM" id="SignalP"/>
    </source>
</evidence>
<dbReference type="EMBL" id="JAKILB010000021">
    <property type="protein sequence ID" value="MCL1140923.1"/>
    <property type="molecule type" value="Genomic_DNA"/>
</dbReference>
<keyword evidence="3" id="KW-1185">Reference proteome</keyword>
<feature type="chain" id="PRO_5040790093" description="Dystroglycan-type cadherin-like domain-containing protein" evidence="1">
    <location>
        <begin position="27"/>
        <end position="435"/>
    </location>
</feature>
<dbReference type="RefSeq" id="WP_248951889.1">
    <property type="nucleotide sequence ID" value="NZ_JAKILB010000021.1"/>
</dbReference>
<dbReference type="AlphaFoldDB" id="A0A9X1ZN31"/>
<organism evidence="2 3">
    <name type="scientific">Shewanella pneumatophori</name>
    <dbReference type="NCBI Taxonomy" id="314092"/>
    <lineage>
        <taxon>Bacteria</taxon>
        <taxon>Pseudomonadati</taxon>
        <taxon>Pseudomonadota</taxon>
        <taxon>Gammaproteobacteria</taxon>
        <taxon>Alteromonadales</taxon>
        <taxon>Shewanellaceae</taxon>
        <taxon>Shewanella</taxon>
    </lineage>
</organism>
<proteinExistence type="predicted"/>
<name>A0A9X1ZN31_9GAMM</name>
<dbReference type="Proteomes" id="UP001139293">
    <property type="component" value="Unassembled WGS sequence"/>
</dbReference>
<dbReference type="PROSITE" id="PS51257">
    <property type="entry name" value="PROKAR_LIPOPROTEIN"/>
    <property type="match status" value="1"/>
</dbReference>
<evidence type="ECO:0008006" key="4">
    <source>
        <dbReference type="Google" id="ProtNLM"/>
    </source>
</evidence>
<protein>
    <recommendedName>
        <fullName evidence="4">Dystroglycan-type cadherin-like domain-containing protein</fullName>
    </recommendedName>
</protein>
<evidence type="ECO:0000313" key="2">
    <source>
        <dbReference type="EMBL" id="MCL1140923.1"/>
    </source>
</evidence>
<evidence type="ECO:0000313" key="3">
    <source>
        <dbReference type="Proteomes" id="UP001139293"/>
    </source>
</evidence>